<dbReference type="Proteomes" id="UP001219525">
    <property type="component" value="Unassembled WGS sequence"/>
</dbReference>
<protein>
    <submittedName>
        <fullName evidence="2">Uncharacterized protein</fullName>
    </submittedName>
</protein>
<evidence type="ECO:0000256" key="1">
    <source>
        <dbReference type="SAM" id="MobiDB-lite"/>
    </source>
</evidence>
<feature type="non-terminal residue" evidence="2">
    <location>
        <position position="1"/>
    </location>
</feature>
<accession>A0AAD6VSE8</accession>
<name>A0AAD6VSE8_9AGAR</name>
<keyword evidence="3" id="KW-1185">Reference proteome</keyword>
<proteinExistence type="predicted"/>
<evidence type="ECO:0000313" key="2">
    <source>
        <dbReference type="EMBL" id="KAJ7221375.1"/>
    </source>
</evidence>
<feature type="region of interest" description="Disordered" evidence="1">
    <location>
        <begin position="161"/>
        <end position="185"/>
    </location>
</feature>
<dbReference type="AlphaFoldDB" id="A0AAD6VSE8"/>
<gene>
    <name evidence="2" type="ORF">GGX14DRAFT_429523</name>
</gene>
<organism evidence="2 3">
    <name type="scientific">Mycena pura</name>
    <dbReference type="NCBI Taxonomy" id="153505"/>
    <lineage>
        <taxon>Eukaryota</taxon>
        <taxon>Fungi</taxon>
        <taxon>Dikarya</taxon>
        <taxon>Basidiomycota</taxon>
        <taxon>Agaricomycotina</taxon>
        <taxon>Agaricomycetes</taxon>
        <taxon>Agaricomycetidae</taxon>
        <taxon>Agaricales</taxon>
        <taxon>Marasmiineae</taxon>
        <taxon>Mycenaceae</taxon>
        <taxon>Mycena</taxon>
    </lineage>
</organism>
<reference evidence="2" key="1">
    <citation type="submission" date="2023-03" db="EMBL/GenBank/DDBJ databases">
        <title>Massive genome expansion in bonnet fungi (Mycena s.s.) driven by repeated elements and novel gene families across ecological guilds.</title>
        <authorList>
            <consortium name="Lawrence Berkeley National Laboratory"/>
            <person name="Harder C.B."/>
            <person name="Miyauchi S."/>
            <person name="Viragh M."/>
            <person name="Kuo A."/>
            <person name="Thoen E."/>
            <person name="Andreopoulos B."/>
            <person name="Lu D."/>
            <person name="Skrede I."/>
            <person name="Drula E."/>
            <person name="Henrissat B."/>
            <person name="Morin E."/>
            <person name="Kohler A."/>
            <person name="Barry K."/>
            <person name="LaButti K."/>
            <person name="Morin E."/>
            <person name="Salamov A."/>
            <person name="Lipzen A."/>
            <person name="Mereny Z."/>
            <person name="Hegedus B."/>
            <person name="Baldrian P."/>
            <person name="Stursova M."/>
            <person name="Weitz H."/>
            <person name="Taylor A."/>
            <person name="Grigoriev I.V."/>
            <person name="Nagy L.G."/>
            <person name="Martin F."/>
            <person name="Kauserud H."/>
        </authorList>
    </citation>
    <scope>NUCLEOTIDE SEQUENCE</scope>
    <source>
        <strain evidence="2">9144</strain>
    </source>
</reference>
<comment type="caution">
    <text evidence="2">The sequence shown here is derived from an EMBL/GenBank/DDBJ whole genome shotgun (WGS) entry which is preliminary data.</text>
</comment>
<sequence>MTSMGSRLRRGRSGAPGGRVRARTRTGRWGRAARDGACAVPAPAPAQARSTGTRRPSGAGTSTAGRWSTTTTTTRTRTRTGMRRRQPWRVCVRRRWVVAPRICGCLLLKEPSRKRRRVSRHCHVADQGTHGRISSHICCWACARCVAVALTLEIRGATDRPQLAGAQSPPPAFTEGRRLRSHEGV</sequence>
<feature type="region of interest" description="Disordered" evidence="1">
    <location>
        <begin position="1"/>
        <end position="82"/>
    </location>
</feature>
<dbReference type="EMBL" id="JARJCW010000008">
    <property type="protein sequence ID" value="KAJ7221375.1"/>
    <property type="molecule type" value="Genomic_DNA"/>
</dbReference>
<feature type="compositionally biased region" description="Low complexity" evidence="1">
    <location>
        <begin position="57"/>
        <end position="75"/>
    </location>
</feature>
<evidence type="ECO:0000313" key="3">
    <source>
        <dbReference type="Proteomes" id="UP001219525"/>
    </source>
</evidence>
<feature type="compositionally biased region" description="Basic and acidic residues" evidence="1">
    <location>
        <begin position="175"/>
        <end position="185"/>
    </location>
</feature>
<feature type="compositionally biased region" description="Low complexity" evidence="1">
    <location>
        <begin position="29"/>
        <end position="48"/>
    </location>
</feature>